<keyword evidence="5 12" id="KW-0808">Transferase</keyword>
<evidence type="ECO:0000256" key="7">
    <source>
        <dbReference type="ARBA" id="ARBA00023098"/>
    </source>
</evidence>
<evidence type="ECO:0000256" key="6">
    <source>
        <dbReference type="ARBA" id="ARBA00022832"/>
    </source>
</evidence>
<proteinExistence type="inferred from homology"/>
<feature type="domain" description="Beta-ketoacyl-[acyl-carrier-protein] synthase III N-terminal" evidence="11">
    <location>
        <begin position="118"/>
        <end position="195"/>
    </location>
</feature>
<dbReference type="PANTHER" id="PTHR34069">
    <property type="entry name" value="3-OXOACYL-[ACYL-CARRIER-PROTEIN] SYNTHASE 3"/>
    <property type="match status" value="1"/>
</dbReference>
<dbReference type="EC" id="2.3.1.180" evidence="12"/>
<keyword evidence="4" id="KW-0444">Lipid biosynthesis</keyword>
<keyword evidence="6" id="KW-0276">Fatty acid metabolism</keyword>
<dbReference type="Proteomes" id="UP000442707">
    <property type="component" value="Unassembled WGS sequence"/>
</dbReference>
<keyword evidence="13" id="KW-1185">Reference proteome</keyword>
<comment type="caution">
    <text evidence="12">The sequence shown here is derived from an EMBL/GenBank/DDBJ whole genome shotgun (WGS) entry which is preliminary data.</text>
</comment>
<protein>
    <submittedName>
        <fullName evidence="12">Beta-ketoacyl-ACP synthase III</fullName>
        <ecNumber evidence="12">2.3.1.180</ecNumber>
    </submittedName>
</protein>
<evidence type="ECO:0000256" key="1">
    <source>
        <dbReference type="ARBA" id="ARBA00005189"/>
    </source>
</evidence>
<keyword evidence="3" id="KW-0963">Cytoplasm</keyword>
<dbReference type="GO" id="GO:0004315">
    <property type="term" value="F:3-oxoacyl-[acyl-carrier-protein] synthase activity"/>
    <property type="evidence" value="ECO:0007669"/>
    <property type="project" value="InterPro"/>
</dbReference>
<name>A0A6H9UU89_9ACTN</name>
<dbReference type="InterPro" id="IPR013751">
    <property type="entry name" value="ACP_syn_III_N"/>
</dbReference>
<evidence type="ECO:0000256" key="8">
    <source>
        <dbReference type="ARBA" id="ARBA00023160"/>
    </source>
</evidence>
<gene>
    <name evidence="12" type="primary">fabH</name>
    <name evidence="12" type="ORF">F7R91_29405</name>
</gene>
<dbReference type="SUPFAM" id="SSF53901">
    <property type="entry name" value="Thiolase-like"/>
    <property type="match status" value="1"/>
</dbReference>
<keyword evidence="8" id="KW-0275">Fatty acid biosynthesis</keyword>
<evidence type="ECO:0000313" key="12">
    <source>
        <dbReference type="EMBL" id="KAB1142364.1"/>
    </source>
</evidence>
<evidence type="ECO:0000256" key="3">
    <source>
        <dbReference type="ARBA" id="ARBA00022490"/>
    </source>
</evidence>
<reference evidence="12 13" key="1">
    <citation type="submission" date="2019-09" db="EMBL/GenBank/DDBJ databases">
        <title>Screening of Novel Bioactive Compounds from Soil-Associated.</title>
        <authorList>
            <person name="Zhao S."/>
        </authorList>
    </citation>
    <scope>NUCLEOTIDE SEQUENCE [LARGE SCALE GENOMIC DNA]</scope>
    <source>
        <strain evidence="12 13">HIT-DPA4</strain>
    </source>
</reference>
<dbReference type="PANTHER" id="PTHR34069:SF2">
    <property type="entry name" value="BETA-KETOACYL-[ACYL-CARRIER-PROTEIN] SYNTHASE III"/>
    <property type="match status" value="1"/>
</dbReference>
<dbReference type="NCBIfam" id="NF006829">
    <property type="entry name" value="PRK09352.1"/>
    <property type="match status" value="1"/>
</dbReference>
<dbReference type="GO" id="GO:0044550">
    <property type="term" value="P:secondary metabolite biosynthetic process"/>
    <property type="evidence" value="ECO:0007669"/>
    <property type="project" value="TreeGrafter"/>
</dbReference>
<organism evidence="12 13">
    <name type="scientific">Streptomyces luteolifulvus</name>
    <dbReference type="NCBI Taxonomy" id="2615112"/>
    <lineage>
        <taxon>Bacteria</taxon>
        <taxon>Bacillati</taxon>
        <taxon>Actinomycetota</taxon>
        <taxon>Actinomycetes</taxon>
        <taxon>Kitasatosporales</taxon>
        <taxon>Streptomycetaceae</taxon>
        <taxon>Streptomyces</taxon>
    </lineage>
</organism>
<accession>A0A6H9UU89</accession>
<dbReference type="RefSeq" id="WP_150953461.1">
    <property type="nucleotide sequence ID" value="NZ_VZRB01000025.1"/>
</dbReference>
<evidence type="ECO:0000256" key="5">
    <source>
        <dbReference type="ARBA" id="ARBA00022679"/>
    </source>
</evidence>
<keyword evidence="7" id="KW-0443">Lipid metabolism</keyword>
<evidence type="ECO:0000259" key="11">
    <source>
        <dbReference type="Pfam" id="PF08545"/>
    </source>
</evidence>
<dbReference type="GO" id="GO:0033818">
    <property type="term" value="F:beta-ketoacyl-acyl-carrier-protein synthase III activity"/>
    <property type="evidence" value="ECO:0007669"/>
    <property type="project" value="UniProtKB-EC"/>
</dbReference>
<dbReference type="Pfam" id="PF08541">
    <property type="entry name" value="ACP_syn_III_C"/>
    <property type="match status" value="1"/>
</dbReference>
<evidence type="ECO:0000256" key="2">
    <source>
        <dbReference type="ARBA" id="ARBA00008642"/>
    </source>
</evidence>
<dbReference type="NCBIfam" id="TIGR00747">
    <property type="entry name" value="fabH"/>
    <property type="match status" value="1"/>
</dbReference>
<dbReference type="EMBL" id="VZRB01000025">
    <property type="protein sequence ID" value="KAB1142364.1"/>
    <property type="molecule type" value="Genomic_DNA"/>
</dbReference>
<evidence type="ECO:0000313" key="13">
    <source>
        <dbReference type="Proteomes" id="UP000442707"/>
    </source>
</evidence>
<dbReference type="InterPro" id="IPR013747">
    <property type="entry name" value="ACP_syn_III_C"/>
</dbReference>
<dbReference type="AlphaFoldDB" id="A0A6H9UU89"/>
<dbReference type="CDD" id="cd00830">
    <property type="entry name" value="KAS_III"/>
    <property type="match status" value="1"/>
</dbReference>
<evidence type="ECO:0000259" key="10">
    <source>
        <dbReference type="Pfam" id="PF08541"/>
    </source>
</evidence>
<comment type="pathway">
    <text evidence="1">Lipid metabolism.</text>
</comment>
<dbReference type="Pfam" id="PF08545">
    <property type="entry name" value="ACP_syn_III"/>
    <property type="match status" value="1"/>
</dbReference>
<dbReference type="GO" id="GO:0006633">
    <property type="term" value="P:fatty acid biosynthetic process"/>
    <property type="evidence" value="ECO:0007669"/>
    <property type="project" value="UniProtKB-KW"/>
</dbReference>
<sequence length="336" mass="34614">MSQLSLSQSTPVGGSRILGVGAYRPVRAVANEEIAPRIGVEPGWIARRSGIRTRRFAGPDEPLPVMAAAASHHALAAAGVSADEVDCVLVATISHLLQMPALAVDVAHRLGADRAAAFDLSAACAGFCHGVAIADSLVRSGAARHVLMIGADRMTDVVDPEDPATAFLFADGAGAVVIGPSGKPGIGPVAWGADGERMDAITMTGYWTPGLREDAELPWPYLCMTGWKVFRWATETMGRAAREAIERAGLTPGELSAFIPHQANGLITDALVKDIGLSADTAVARDIADSGNTSGASIPMAMERMLASGAARSGDPALLIGFGSGLVHAAQVVLLP</sequence>
<evidence type="ECO:0000256" key="9">
    <source>
        <dbReference type="ARBA" id="ARBA00023315"/>
    </source>
</evidence>
<feature type="domain" description="Beta-ketoacyl-[acyl-carrier-protein] synthase III C-terminal" evidence="10">
    <location>
        <begin position="246"/>
        <end position="333"/>
    </location>
</feature>
<comment type="similarity">
    <text evidence="2">Belongs to the thiolase-like superfamily. FabH family.</text>
</comment>
<dbReference type="InterPro" id="IPR004655">
    <property type="entry name" value="FabH"/>
</dbReference>
<keyword evidence="9 12" id="KW-0012">Acyltransferase</keyword>
<dbReference type="InterPro" id="IPR016039">
    <property type="entry name" value="Thiolase-like"/>
</dbReference>
<evidence type="ECO:0000256" key="4">
    <source>
        <dbReference type="ARBA" id="ARBA00022516"/>
    </source>
</evidence>
<dbReference type="Gene3D" id="3.40.47.10">
    <property type="match status" value="2"/>
</dbReference>